<organism evidence="2 3">
    <name type="scientific">Vibrio aestuarianus</name>
    <dbReference type="NCBI Taxonomy" id="28171"/>
    <lineage>
        <taxon>Bacteria</taxon>
        <taxon>Pseudomonadati</taxon>
        <taxon>Pseudomonadota</taxon>
        <taxon>Gammaproteobacteria</taxon>
        <taxon>Vibrionales</taxon>
        <taxon>Vibrionaceae</taxon>
        <taxon>Vibrio</taxon>
    </lineage>
</organism>
<evidence type="ECO:0000313" key="2">
    <source>
        <dbReference type="EMBL" id="MDE1243790.1"/>
    </source>
</evidence>
<proteinExistence type="predicted"/>
<sequence length="37" mass="4116">MKNETAARVKLDVVDTLCGYLEISVGEVFERKVESEG</sequence>
<dbReference type="InterPro" id="IPR001387">
    <property type="entry name" value="Cro/C1-type_HTH"/>
</dbReference>
<dbReference type="AlphaFoldDB" id="A0A9X4F3B7"/>
<gene>
    <name evidence="2" type="ORF">L9W94_16870</name>
</gene>
<dbReference type="Pfam" id="PF13443">
    <property type="entry name" value="HTH_26"/>
    <property type="match status" value="1"/>
</dbReference>
<evidence type="ECO:0000259" key="1">
    <source>
        <dbReference type="Pfam" id="PF13443"/>
    </source>
</evidence>
<accession>A0A9X4F3B7</accession>
<protein>
    <submittedName>
        <fullName evidence="2">Helix-turn-helix transcriptional regulator</fullName>
    </submittedName>
</protein>
<feature type="domain" description="HTH cro/C1-type" evidence="1">
    <location>
        <begin position="1"/>
        <end position="32"/>
    </location>
</feature>
<reference evidence="2" key="1">
    <citation type="submission" date="2022-02" db="EMBL/GenBank/DDBJ databases">
        <title>Emergence and expansion in Europe of a Vibrio aestuarianus clonal complex pathogenic for oysters.</title>
        <authorList>
            <person name="Mesnil A."/>
            <person name="Travers M.-A."/>
        </authorList>
    </citation>
    <scope>NUCLEOTIDE SEQUENCE</scope>
    <source>
        <strain evidence="2">19_064_11T1</strain>
    </source>
</reference>
<dbReference type="Proteomes" id="UP001140979">
    <property type="component" value="Unassembled WGS sequence"/>
</dbReference>
<name>A0A9X4F3B7_9VIBR</name>
<comment type="caution">
    <text evidence="2">The sequence shown here is derived from an EMBL/GenBank/DDBJ whole genome shotgun (WGS) entry which is preliminary data.</text>
</comment>
<dbReference type="EMBL" id="JAKNBA010000039">
    <property type="protein sequence ID" value="MDE1243790.1"/>
    <property type="molecule type" value="Genomic_DNA"/>
</dbReference>
<dbReference type="RefSeq" id="WP_274683748.1">
    <property type="nucleotide sequence ID" value="NZ_JAKNBA010000039.1"/>
</dbReference>
<evidence type="ECO:0000313" key="3">
    <source>
        <dbReference type="Proteomes" id="UP001140979"/>
    </source>
</evidence>